<evidence type="ECO:0000313" key="2">
    <source>
        <dbReference type="Proteomes" id="UP000003980"/>
    </source>
</evidence>
<evidence type="ECO:0000313" key="1">
    <source>
        <dbReference type="EMBL" id="EHP70005.1"/>
    </source>
</evidence>
<organism evidence="1 2">
    <name type="scientific">Metallosphaera yellowstonensis MK1</name>
    <dbReference type="NCBI Taxonomy" id="671065"/>
    <lineage>
        <taxon>Archaea</taxon>
        <taxon>Thermoproteota</taxon>
        <taxon>Thermoprotei</taxon>
        <taxon>Sulfolobales</taxon>
        <taxon>Sulfolobaceae</taxon>
        <taxon>Metallosphaera</taxon>
    </lineage>
</organism>
<dbReference type="Proteomes" id="UP000003980">
    <property type="component" value="Unassembled WGS sequence"/>
</dbReference>
<dbReference type="AlphaFoldDB" id="H2C184"/>
<dbReference type="RefSeq" id="WP_009070334.1">
    <property type="nucleotide sequence ID" value="NZ_JH597761.1"/>
</dbReference>
<dbReference type="HOGENOM" id="CLU_1514679_0_0_2"/>
<sequence length="183" mass="20258">MVKLVSVLGTTPGGIYETFINLSQGKYEAENPTPVKVDEVYVIRTNNEAVTFAWKLVKAIFACCGSKEIIIADIPLPMDDINSADDFKKFRKEVGSRINVGDYVDFTGGRKAMSVAAALEGLHKRAHIVTTVVSPDEYTRVNNLLKPLKAKERDVEEAGQGKCDQLKEVCDLISKNSRTILFF</sequence>
<dbReference type="OrthoDB" id="37074at2157"/>
<dbReference type="EMBL" id="JH597761">
    <property type="protein sequence ID" value="EHP70005.1"/>
    <property type="molecule type" value="Genomic_DNA"/>
</dbReference>
<dbReference type="eggNOG" id="arCOG03847">
    <property type="taxonomic scope" value="Archaea"/>
</dbReference>
<accession>H2C184</accession>
<keyword evidence="2" id="KW-1185">Reference proteome</keyword>
<protein>
    <submittedName>
        <fullName evidence="1">CRISPR-associated protein</fullName>
    </submittedName>
</protein>
<gene>
    <name evidence="1" type="ORF">MetMK1DRAFT_00005070</name>
</gene>
<proteinExistence type="predicted"/>
<dbReference type="NCBIfam" id="NF040581">
    <property type="entry name" value="cas_Crn1"/>
    <property type="match status" value="1"/>
</dbReference>
<name>H2C184_9CREN</name>
<reference evidence="1 2" key="1">
    <citation type="submission" date="2012-01" db="EMBL/GenBank/DDBJ databases">
        <title>Improved High-Quality Draft sequence of Metallosphaera yellowstonensis MK1.</title>
        <authorList>
            <consortium name="US DOE Joint Genome Institute"/>
            <person name="Lucas S."/>
            <person name="Han J."/>
            <person name="Cheng J.-F."/>
            <person name="Goodwin L."/>
            <person name="Pitluck S."/>
            <person name="Peters L."/>
            <person name="Teshima H."/>
            <person name="Detter J.C."/>
            <person name="Han C."/>
            <person name="Tapia R."/>
            <person name="Land M."/>
            <person name="Hauser L."/>
            <person name="Kyrpides N."/>
            <person name="Kozubal M."/>
            <person name="Macur R.E."/>
            <person name="Jay Z."/>
            <person name="Inskeep W."/>
            <person name="Woyke T."/>
        </authorList>
    </citation>
    <scope>NUCLEOTIDE SEQUENCE [LARGE SCALE GENOMIC DNA]</scope>
    <source>
        <strain evidence="1 2">MK1</strain>
    </source>
</reference>